<organism evidence="2 3">
    <name type="scientific">Romanomermis culicivorax</name>
    <name type="common">Nematode worm</name>
    <dbReference type="NCBI Taxonomy" id="13658"/>
    <lineage>
        <taxon>Eukaryota</taxon>
        <taxon>Metazoa</taxon>
        <taxon>Ecdysozoa</taxon>
        <taxon>Nematoda</taxon>
        <taxon>Enoplea</taxon>
        <taxon>Dorylaimia</taxon>
        <taxon>Mermithida</taxon>
        <taxon>Mermithoidea</taxon>
        <taxon>Mermithidae</taxon>
        <taxon>Romanomermis</taxon>
    </lineage>
</organism>
<reference evidence="3" key="1">
    <citation type="submission" date="2022-11" db="UniProtKB">
        <authorList>
            <consortium name="WormBaseParasite"/>
        </authorList>
    </citation>
    <scope>IDENTIFICATION</scope>
</reference>
<dbReference type="Proteomes" id="UP000887565">
    <property type="component" value="Unplaced"/>
</dbReference>
<proteinExistence type="predicted"/>
<accession>A0A915HZX5</accession>
<feature type="chain" id="PRO_5037954232" evidence="1">
    <location>
        <begin position="26"/>
        <end position="153"/>
    </location>
</feature>
<keyword evidence="1" id="KW-0732">Signal</keyword>
<sequence>MRIGPSAALISALVALRMLWAFVMALANCWTFVDEEAEEAFVGCGSINCKWGHIVNNYFDSASFFSLLSLKLVRDGANNLVNCLHCRDVVGDSCHGSAKLLKGIVCFNSKIVDFIGVCYGQTTVVIGYQCWGGGWGLQWINIDERVGGNGAGN</sequence>
<protein>
    <submittedName>
        <fullName evidence="3">Uncharacterized protein</fullName>
    </submittedName>
</protein>
<evidence type="ECO:0000313" key="3">
    <source>
        <dbReference type="WBParaSite" id="nRc.2.0.1.t07128-RA"/>
    </source>
</evidence>
<name>A0A915HZX5_ROMCU</name>
<evidence type="ECO:0000256" key="1">
    <source>
        <dbReference type="SAM" id="SignalP"/>
    </source>
</evidence>
<dbReference type="AlphaFoldDB" id="A0A915HZX5"/>
<feature type="signal peptide" evidence="1">
    <location>
        <begin position="1"/>
        <end position="25"/>
    </location>
</feature>
<keyword evidence="2" id="KW-1185">Reference proteome</keyword>
<evidence type="ECO:0000313" key="2">
    <source>
        <dbReference type="Proteomes" id="UP000887565"/>
    </source>
</evidence>
<dbReference type="WBParaSite" id="nRc.2.0.1.t07128-RA">
    <property type="protein sequence ID" value="nRc.2.0.1.t07128-RA"/>
    <property type="gene ID" value="nRc.2.0.1.g07128"/>
</dbReference>